<evidence type="ECO:0000313" key="4">
    <source>
        <dbReference type="EMBL" id="MCQ4840107.1"/>
    </source>
</evidence>
<proteinExistence type="predicted"/>
<dbReference type="PANTHER" id="PTHR43479:SF11">
    <property type="entry name" value="ACREF_ENVCD OPERON REPRESSOR-RELATED"/>
    <property type="match status" value="1"/>
</dbReference>
<dbReference type="InterPro" id="IPR009057">
    <property type="entry name" value="Homeodomain-like_sf"/>
</dbReference>
<dbReference type="InterPro" id="IPR049149">
    <property type="entry name" value="TetR/AcrR_C"/>
</dbReference>
<evidence type="ECO:0000256" key="2">
    <source>
        <dbReference type="PROSITE-ProRule" id="PRU00335"/>
    </source>
</evidence>
<feature type="DNA-binding region" description="H-T-H motif" evidence="2">
    <location>
        <begin position="31"/>
        <end position="50"/>
    </location>
</feature>
<dbReference type="InterPro" id="IPR001647">
    <property type="entry name" value="HTH_TetR"/>
</dbReference>
<dbReference type="EMBL" id="JANFZH010000019">
    <property type="protein sequence ID" value="MCQ4840107.1"/>
    <property type="molecule type" value="Genomic_DNA"/>
</dbReference>
<gene>
    <name evidence="4" type="ORF">NE695_09290</name>
</gene>
<feature type="domain" description="HTH tetR-type" evidence="3">
    <location>
        <begin position="8"/>
        <end position="68"/>
    </location>
</feature>
<dbReference type="Gene3D" id="1.10.357.10">
    <property type="entry name" value="Tetracycline Repressor, domain 2"/>
    <property type="match status" value="1"/>
</dbReference>
<keyword evidence="5" id="KW-1185">Reference proteome</keyword>
<evidence type="ECO:0000259" key="3">
    <source>
        <dbReference type="PROSITE" id="PS50977"/>
    </source>
</evidence>
<name>A0ABT1RZK2_9FIRM</name>
<dbReference type="Pfam" id="PF21303">
    <property type="entry name" value="TetR_C_39"/>
    <property type="match status" value="1"/>
</dbReference>
<evidence type="ECO:0000313" key="5">
    <source>
        <dbReference type="Proteomes" id="UP001524473"/>
    </source>
</evidence>
<dbReference type="PANTHER" id="PTHR43479">
    <property type="entry name" value="ACREF/ENVCD OPERON REPRESSOR-RELATED"/>
    <property type="match status" value="1"/>
</dbReference>
<protein>
    <submittedName>
        <fullName evidence="4">TetR/AcrR family transcriptional regulator</fullName>
    </submittedName>
</protein>
<dbReference type="Pfam" id="PF00440">
    <property type="entry name" value="TetR_N"/>
    <property type="match status" value="1"/>
</dbReference>
<reference evidence="4 5" key="1">
    <citation type="submission" date="2022-06" db="EMBL/GenBank/DDBJ databases">
        <title>Isolation of gut microbiota from human fecal samples.</title>
        <authorList>
            <person name="Pamer E.G."/>
            <person name="Barat B."/>
            <person name="Waligurski E."/>
            <person name="Medina S."/>
            <person name="Paddock L."/>
            <person name="Mostad J."/>
        </authorList>
    </citation>
    <scope>NUCLEOTIDE SEQUENCE [LARGE SCALE GENOMIC DNA]</scope>
    <source>
        <strain evidence="4 5">DFI.9.73</strain>
    </source>
</reference>
<sequence>MARNKYPEETVKKILNTAISLFLENGYEKTSMQDIVNALGMSKGAIYHHFKSKEELFERAVLEFYARDDRFDAILKDETTSGLEKLRAMFRTEMADEEKLAMDQLYFTQISDPRVFMEHMRLNIVESGPEVAKVIEQGNRDGSLQVEYPLETAELILMMANVWIGLFGDTRDKFERQVRVCQTALEALGIPLIEETMVSLLLRYYDRTLLWAHDRLEREAPQPRQGSG</sequence>
<dbReference type="InterPro" id="IPR050624">
    <property type="entry name" value="HTH-type_Tx_Regulator"/>
</dbReference>
<dbReference type="PROSITE" id="PS50977">
    <property type="entry name" value="HTH_TETR_2"/>
    <property type="match status" value="1"/>
</dbReference>
<dbReference type="SUPFAM" id="SSF46689">
    <property type="entry name" value="Homeodomain-like"/>
    <property type="match status" value="1"/>
</dbReference>
<dbReference type="GeneID" id="90533787"/>
<dbReference type="Proteomes" id="UP001524473">
    <property type="component" value="Unassembled WGS sequence"/>
</dbReference>
<accession>A0ABT1RZK2</accession>
<keyword evidence="1 2" id="KW-0238">DNA-binding</keyword>
<dbReference type="RefSeq" id="WP_066867173.1">
    <property type="nucleotide sequence ID" value="NZ_CABKVV010000014.1"/>
</dbReference>
<organism evidence="4 5">
    <name type="scientific">Neglectibacter timonensis</name>
    <dbReference type="NCBI Taxonomy" id="1776382"/>
    <lineage>
        <taxon>Bacteria</taxon>
        <taxon>Bacillati</taxon>
        <taxon>Bacillota</taxon>
        <taxon>Clostridia</taxon>
        <taxon>Eubacteriales</taxon>
        <taxon>Oscillospiraceae</taxon>
        <taxon>Neglectibacter</taxon>
    </lineage>
</organism>
<dbReference type="PRINTS" id="PR00455">
    <property type="entry name" value="HTHTETR"/>
</dbReference>
<comment type="caution">
    <text evidence="4">The sequence shown here is derived from an EMBL/GenBank/DDBJ whole genome shotgun (WGS) entry which is preliminary data.</text>
</comment>
<evidence type="ECO:0000256" key="1">
    <source>
        <dbReference type="ARBA" id="ARBA00023125"/>
    </source>
</evidence>